<accession>A0A813G056</accession>
<feature type="region of interest" description="Disordered" evidence="1">
    <location>
        <begin position="34"/>
        <end position="68"/>
    </location>
</feature>
<dbReference type="AlphaFoldDB" id="A0A813G056"/>
<evidence type="ECO:0000313" key="2">
    <source>
        <dbReference type="EMBL" id="CAE8618452.1"/>
    </source>
</evidence>
<feature type="compositionally biased region" description="Basic and acidic residues" evidence="1">
    <location>
        <begin position="194"/>
        <end position="204"/>
    </location>
</feature>
<feature type="non-terminal residue" evidence="2">
    <location>
        <position position="1"/>
    </location>
</feature>
<reference evidence="2" key="1">
    <citation type="submission" date="2021-02" db="EMBL/GenBank/DDBJ databases">
        <authorList>
            <person name="Dougan E. K."/>
            <person name="Rhodes N."/>
            <person name="Thang M."/>
            <person name="Chan C."/>
        </authorList>
    </citation>
    <scope>NUCLEOTIDE SEQUENCE</scope>
</reference>
<evidence type="ECO:0000313" key="3">
    <source>
        <dbReference type="Proteomes" id="UP000654075"/>
    </source>
</evidence>
<name>A0A813G056_POLGL</name>
<protein>
    <submittedName>
        <fullName evidence="2">Uncharacterized protein</fullName>
    </submittedName>
</protein>
<dbReference type="Proteomes" id="UP000654075">
    <property type="component" value="Unassembled WGS sequence"/>
</dbReference>
<sequence>MGPMAGGGRVRSASPSRRGVLAIDMRRIANMLRDPGGAAGAGENSMNNSICSSPQSAWEPGDRGAAPAHGSAARAASISRMVMQNQFTALAERINMGVTTLQRQCEADRRRLAQLERKFEAKLDEKAREGDGRERWAEVQGSVNGLIEETQALTRRVEGLDERLWARTSGSELTKQRNREIEQQVQALEQQSRMTKDTNEETQKRQATKLRRAEHGLEDALRRVVKLEEEVRQRHGSAHRDGYLEARINAMEQQQESLNAELQALQAHIDESVQMLREELPGAAQDGAVFEDRGTDVEE</sequence>
<evidence type="ECO:0000256" key="1">
    <source>
        <dbReference type="SAM" id="MobiDB-lite"/>
    </source>
</evidence>
<comment type="caution">
    <text evidence="2">The sequence shown here is derived from an EMBL/GenBank/DDBJ whole genome shotgun (WGS) entry which is preliminary data.</text>
</comment>
<dbReference type="EMBL" id="CAJNNV010026540">
    <property type="protein sequence ID" value="CAE8618452.1"/>
    <property type="molecule type" value="Genomic_DNA"/>
</dbReference>
<gene>
    <name evidence="2" type="ORF">PGLA1383_LOCUS36071</name>
</gene>
<keyword evidence="3" id="KW-1185">Reference proteome</keyword>
<feature type="region of interest" description="Disordered" evidence="1">
    <location>
        <begin position="189"/>
        <end position="210"/>
    </location>
</feature>
<feature type="compositionally biased region" description="Polar residues" evidence="1">
    <location>
        <begin position="44"/>
        <end position="56"/>
    </location>
</feature>
<proteinExistence type="predicted"/>
<organism evidence="2 3">
    <name type="scientific">Polarella glacialis</name>
    <name type="common">Dinoflagellate</name>
    <dbReference type="NCBI Taxonomy" id="89957"/>
    <lineage>
        <taxon>Eukaryota</taxon>
        <taxon>Sar</taxon>
        <taxon>Alveolata</taxon>
        <taxon>Dinophyceae</taxon>
        <taxon>Suessiales</taxon>
        <taxon>Suessiaceae</taxon>
        <taxon>Polarella</taxon>
    </lineage>
</organism>